<comment type="caution">
    <text evidence="1">The sequence shown here is derived from an EMBL/GenBank/DDBJ whole genome shotgun (WGS) entry which is preliminary data.</text>
</comment>
<proteinExistence type="predicted"/>
<name>A0A7W7NAK7_9FLAO</name>
<sequence length="191" mass="22759">MGLIYRVSDKEILKVRHDIFKEVGIPSLLKNRFELSPFKTAWHGEYDRSTRGYIYNFCRLSSEKYLEQISVYILGKSKWIQIYLNVYELSPSLSSLSLLKDSEGLEFETVSKISTRMRLRIGDYKGPPLLYILFLQEHKLGKFYTRKGYLNEILKLRKLIQKDMENIDGFVKRWHEKFIPSKTDWEGNFRN</sequence>
<gene>
    <name evidence="1" type="ORF">HNP37_004716</name>
</gene>
<dbReference type="Proteomes" id="UP000561681">
    <property type="component" value="Unassembled WGS sequence"/>
</dbReference>
<accession>A0A7W7NAK7</accession>
<evidence type="ECO:0000313" key="1">
    <source>
        <dbReference type="EMBL" id="MBB4804619.1"/>
    </source>
</evidence>
<evidence type="ECO:0000313" key="2">
    <source>
        <dbReference type="Proteomes" id="UP000561681"/>
    </source>
</evidence>
<reference evidence="1 2" key="1">
    <citation type="submission" date="2020-08" db="EMBL/GenBank/DDBJ databases">
        <title>Functional genomics of gut bacteria from endangered species of beetles.</title>
        <authorList>
            <person name="Carlos-Shanley C."/>
        </authorList>
    </citation>
    <scope>NUCLEOTIDE SEQUENCE [LARGE SCALE GENOMIC DNA]</scope>
    <source>
        <strain evidence="1 2">S00142</strain>
    </source>
</reference>
<dbReference type="AlphaFoldDB" id="A0A7W7NAK7"/>
<keyword evidence="2" id="KW-1185">Reference proteome</keyword>
<organism evidence="1 2">
    <name type="scientific">Flavobacterium nitrogenifigens</name>
    <dbReference type="NCBI Taxonomy" id="1617283"/>
    <lineage>
        <taxon>Bacteria</taxon>
        <taxon>Pseudomonadati</taxon>
        <taxon>Bacteroidota</taxon>
        <taxon>Flavobacteriia</taxon>
        <taxon>Flavobacteriales</taxon>
        <taxon>Flavobacteriaceae</taxon>
        <taxon>Flavobacterium</taxon>
    </lineage>
</organism>
<dbReference type="RefSeq" id="WP_184168020.1">
    <property type="nucleotide sequence ID" value="NZ_JACHLD010000012.1"/>
</dbReference>
<protein>
    <submittedName>
        <fullName evidence="1">Uncharacterized protein</fullName>
    </submittedName>
</protein>
<dbReference type="EMBL" id="JACHLD010000012">
    <property type="protein sequence ID" value="MBB4804619.1"/>
    <property type="molecule type" value="Genomic_DNA"/>
</dbReference>